<protein>
    <submittedName>
        <fullName evidence="2">Uncharacterized protein</fullName>
    </submittedName>
</protein>
<evidence type="ECO:0000256" key="1">
    <source>
        <dbReference type="SAM" id="Phobius"/>
    </source>
</evidence>
<proteinExistence type="predicted"/>
<organism evidence="2">
    <name type="scientific">Rhizophora mucronata</name>
    <name type="common">Asiatic mangrove</name>
    <dbReference type="NCBI Taxonomy" id="61149"/>
    <lineage>
        <taxon>Eukaryota</taxon>
        <taxon>Viridiplantae</taxon>
        <taxon>Streptophyta</taxon>
        <taxon>Embryophyta</taxon>
        <taxon>Tracheophyta</taxon>
        <taxon>Spermatophyta</taxon>
        <taxon>Magnoliopsida</taxon>
        <taxon>eudicotyledons</taxon>
        <taxon>Gunneridae</taxon>
        <taxon>Pentapetalae</taxon>
        <taxon>rosids</taxon>
        <taxon>fabids</taxon>
        <taxon>Malpighiales</taxon>
        <taxon>Rhizophoraceae</taxon>
        <taxon>Rhizophora</taxon>
    </lineage>
</organism>
<evidence type="ECO:0000313" key="2">
    <source>
        <dbReference type="EMBL" id="MBX47655.1"/>
    </source>
</evidence>
<keyword evidence="1" id="KW-0812">Transmembrane</keyword>
<keyword evidence="1" id="KW-1133">Transmembrane helix</keyword>
<dbReference type="EMBL" id="GGEC01067171">
    <property type="protein sequence ID" value="MBX47655.1"/>
    <property type="molecule type" value="Transcribed_RNA"/>
</dbReference>
<sequence length="42" mass="5027">MQLERMGSFHCRSMLIGPHLFFLAQFAVKLDFLLWRCLSRKV</sequence>
<reference evidence="2" key="1">
    <citation type="submission" date="2018-02" db="EMBL/GenBank/DDBJ databases">
        <title>Rhizophora mucronata_Transcriptome.</title>
        <authorList>
            <person name="Meera S.P."/>
            <person name="Sreeshan A."/>
            <person name="Augustine A."/>
        </authorList>
    </citation>
    <scope>NUCLEOTIDE SEQUENCE</scope>
    <source>
        <tissue evidence="2">Leaf</tissue>
    </source>
</reference>
<accession>A0A2P2NYV0</accession>
<name>A0A2P2NYV0_RHIMU</name>
<feature type="transmembrane region" description="Helical" evidence="1">
    <location>
        <begin position="20"/>
        <end position="38"/>
    </location>
</feature>
<dbReference type="AlphaFoldDB" id="A0A2P2NYV0"/>
<keyword evidence="1" id="KW-0472">Membrane</keyword>